<dbReference type="Proteomes" id="UP001065613">
    <property type="component" value="Chromosome"/>
</dbReference>
<comment type="similarity">
    <text evidence="1 2">Belongs to the phD/YefM antitoxin family.</text>
</comment>
<organism evidence="3">
    <name type="scientific">Woronichinia naegeliana WA131</name>
    <dbReference type="NCBI Taxonomy" id="2824559"/>
    <lineage>
        <taxon>Bacteria</taxon>
        <taxon>Bacillati</taxon>
        <taxon>Cyanobacteriota</taxon>
        <taxon>Cyanophyceae</taxon>
        <taxon>Synechococcales</taxon>
        <taxon>Coelosphaeriaceae</taxon>
        <taxon>Woronichinia</taxon>
    </lineage>
</organism>
<gene>
    <name evidence="3" type="ORF">KA717_26420</name>
</gene>
<dbReference type="SUPFAM" id="SSF143120">
    <property type="entry name" value="YefM-like"/>
    <property type="match status" value="1"/>
</dbReference>
<dbReference type="InterPro" id="IPR006442">
    <property type="entry name" value="Antitoxin_Phd/YefM"/>
</dbReference>
<dbReference type="AlphaFoldDB" id="A0A977KVK3"/>
<evidence type="ECO:0000256" key="2">
    <source>
        <dbReference type="RuleBase" id="RU362080"/>
    </source>
</evidence>
<sequence length="87" mass="9960">MYQVTVDYAKSHLDELCDHAIMEPKGIAITRGDQKYILVNQEEWESLMETATWMQDADILSDVAAARQDYQCKEALTMEQVFGISLD</sequence>
<dbReference type="EMBL" id="CP073041">
    <property type="protein sequence ID" value="UXE59360.1"/>
    <property type="molecule type" value="Genomic_DNA"/>
</dbReference>
<name>A0A977KVK3_9CYAN</name>
<evidence type="ECO:0000313" key="3">
    <source>
        <dbReference type="EMBL" id="UXE59360.1"/>
    </source>
</evidence>
<protein>
    <recommendedName>
        <fullName evidence="2">Antitoxin</fullName>
    </recommendedName>
</protein>
<accession>A0A977KVK3</accession>
<reference evidence="3" key="1">
    <citation type="submission" date="2021-04" db="EMBL/GenBank/DDBJ databases">
        <title>Genome sequence of Woronichinia naegeliana from Washington state freshwater lake bloom.</title>
        <authorList>
            <person name="Dreher T.W."/>
        </authorList>
    </citation>
    <scope>NUCLEOTIDE SEQUENCE</scope>
    <source>
        <strain evidence="3">WA131</strain>
    </source>
</reference>
<dbReference type="Pfam" id="PF02604">
    <property type="entry name" value="PhdYeFM_antitox"/>
    <property type="match status" value="1"/>
</dbReference>
<comment type="function">
    <text evidence="2">Antitoxin component of a type II toxin-antitoxin (TA) system.</text>
</comment>
<dbReference type="InterPro" id="IPR036165">
    <property type="entry name" value="YefM-like_sf"/>
</dbReference>
<evidence type="ECO:0000256" key="1">
    <source>
        <dbReference type="ARBA" id="ARBA00009981"/>
    </source>
</evidence>
<dbReference type="Gene3D" id="3.40.1620.10">
    <property type="entry name" value="YefM-like domain"/>
    <property type="match status" value="1"/>
</dbReference>
<dbReference type="KEGG" id="wna:KA717_26420"/>
<proteinExistence type="inferred from homology"/>